<dbReference type="Pfam" id="PF03137">
    <property type="entry name" value="OATP"/>
    <property type="match status" value="3"/>
</dbReference>
<keyword evidence="4 8" id="KW-0812">Transmembrane</keyword>
<feature type="transmembrane region" description="Helical" evidence="8">
    <location>
        <begin position="139"/>
        <end position="160"/>
    </location>
</feature>
<keyword evidence="11" id="KW-1185">Reference proteome</keyword>
<dbReference type="InterPro" id="IPR036259">
    <property type="entry name" value="MFS_trans_sf"/>
</dbReference>
<accession>A0ABD0YP78</accession>
<evidence type="ECO:0000256" key="1">
    <source>
        <dbReference type="ARBA" id="ARBA00004651"/>
    </source>
</evidence>
<organism evidence="10 11">
    <name type="scientific">Ranatra chinensis</name>
    <dbReference type="NCBI Taxonomy" id="642074"/>
    <lineage>
        <taxon>Eukaryota</taxon>
        <taxon>Metazoa</taxon>
        <taxon>Ecdysozoa</taxon>
        <taxon>Arthropoda</taxon>
        <taxon>Hexapoda</taxon>
        <taxon>Insecta</taxon>
        <taxon>Pterygota</taxon>
        <taxon>Neoptera</taxon>
        <taxon>Paraneoptera</taxon>
        <taxon>Hemiptera</taxon>
        <taxon>Heteroptera</taxon>
        <taxon>Panheteroptera</taxon>
        <taxon>Nepomorpha</taxon>
        <taxon>Nepidae</taxon>
        <taxon>Ranatrinae</taxon>
        <taxon>Ranatra</taxon>
    </lineage>
</organism>
<dbReference type="Pfam" id="PF07648">
    <property type="entry name" value="Kazal_2"/>
    <property type="match status" value="1"/>
</dbReference>
<feature type="transmembrane region" description="Helical" evidence="8">
    <location>
        <begin position="194"/>
        <end position="220"/>
    </location>
</feature>
<dbReference type="AlphaFoldDB" id="A0ABD0YP78"/>
<feature type="transmembrane region" description="Helical" evidence="8">
    <location>
        <begin position="12"/>
        <end position="30"/>
    </location>
</feature>
<evidence type="ECO:0000256" key="5">
    <source>
        <dbReference type="ARBA" id="ARBA00022989"/>
    </source>
</evidence>
<feature type="domain" description="Kazal-like" evidence="9">
    <location>
        <begin position="385"/>
        <end position="438"/>
    </location>
</feature>
<dbReference type="InterPro" id="IPR004156">
    <property type="entry name" value="OATP"/>
</dbReference>
<dbReference type="Proteomes" id="UP001558652">
    <property type="component" value="Unassembled WGS sequence"/>
</dbReference>
<dbReference type="InterPro" id="IPR002350">
    <property type="entry name" value="Kazal_dom"/>
</dbReference>
<keyword evidence="5 8" id="KW-1133">Transmembrane helix</keyword>
<keyword evidence="6 8" id="KW-0472">Membrane</keyword>
<evidence type="ECO:0000256" key="2">
    <source>
        <dbReference type="ARBA" id="ARBA00009657"/>
    </source>
</evidence>
<dbReference type="GO" id="GO:0005886">
    <property type="term" value="C:plasma membrane"/>
    <property type="evidence" value="ECO:0007669"/>
    <property type="project" value="UniProtKB-SubCell"/>
</dbReference>
<evidence type="ECO:0000256" key="8">
    <source>
        <dbReference type="SAM" id="Phobius"/>
    </source>
</evidence>
<name>A0ABD0YP78_9HEMI</name>
<sequence length="499" mass="54943">MKRLFKNKILIFNSISTTLYLLGIIGYWTFMPKYFETQFHKSASTASLITDTRCDYFGWSPDWMQKLTDIKVYIVVYGLVGLVEGAVGSYGVATLTTIEKRFKLPSHISGLSVSSWDIGLVCSTFFLAYLGNSGRKPRWVAYGTFMAGVLCISNVLPHLIFGAGEDAMSLAKSDNSSDQVEQESCVLESNENTIAAILLIVSNLVLGMCSCTYYTLGFTYLDDNSSKDKAPFILALVFCIRLIGPTLGFTLAAKCLKLFIDPTIQPKITNDDPRWVGWIFFGIGNMILAICMFPFPKRLPNASNTSEGLENNSKGRTIKGSVGLACTALGIISSGIVISYFKPSPRYLAGWNVLVESLDVLGHFCFAFFGCPIGNIQGSWDLSGWNMTQSCNADLLCDDDIKYNPMCADDGSTTFFSPCHAGCISEVLNASMVYVNCSCSADGIIDKGVCPVDCNYNFIIFLILLCILRYSSASGRAANTMIQFRLVLCFIKIYNFIYI</sequence>
<dbReference type="Gene3D" id="1.20.1250.20">
    <property type="entry name" value="MFS general substrate transporter like domains"/>
    <property type="match status" value="1"/>
</dbReference>
<comment type="caution">
    <text evidence="10">The sequence shown here is derived from an EMBL/GenBank/DDBJ whole genome shotgun (WGS) entry which is preliminary data.</text>
</comment>
<evidence type="ECO:0000256" key="6">
    <source>
        <dbReference type="ARBA" id="ARBA00023136"/>
    </source>
</evidence>
<evidence type="ECO:0000256" key="4">
    <source>
        <dbReference type="ARBA" id="ARBA00022692"/>
    </source>
</evidence>
<dbReference type="EMBL" id="JBFDAA010000009">
    <property type="protein sequence ID" value="KAL1129042.1"/>
    <property type="molecule type" value="Genomic_DNA"/>
</dbReference>
<dbReference type="InterPro" id="IPR036058">
    <property type="entry name" value="Kazal_dom_sf"/>
</dbReference>
<keyword evidence="7" id="KW-1015">Disulfide bond</keyword>
<reference evidence="10 11" key="1">
    <citation type="submission" date="2024-07" db="EMBL/GenBank/DDBJ databases">
        <title>Chromosome-level genome assembly of the water stick insect Ranatra chinensis (Heteroptera: Nepidae).</title>
        <authorList>
            <person name="Liu X."/>
        </authorList>
    </citation>
    <scope>NUCLEOTIDE SEQUENCE [LARGE SCALE GENOMIC DNA]</scope>
    <source>
        <strain evidence="10">Cailab_2021Rc</strain>
        <tissue evidence="10">Muscle</tissue>
    </source>
</reference>
<evidence type="ECO:0000256" key="3">
    <source>
        <dbReference type="ARBA" id="ARBA00022475"/>
    </source>
</evidence>
<dbReference type="PANTHER" id="PTHR11388:SF76">
    <property type="entry name" value="SOLUTE CARRIER ORGANIC ANION TRANSPORTER FAMILY MEMBER"/>
    <property type="match status" value="1"/>
</dbReference>
<evidence type="ECO:0000313" key="11">
    <source>
        <dbReference type="Proteomes" id="UP001558652"/>
    </source>
</evidence>
<proteinExistence type="inferred from homology"/>
<feature type="transmembrane region" description="Helical" evidence="8">
    <location>
        <begin position="322"/>
        <end position="341"/>
    </location>
</feature>
<gene>
    <name evidence="10" type="ORF">AAG570_013574</name>
</gene>
<keyword evidence="3" id="KW-1003">Cell membrane</keyword>
<comment type="subcellular location">
    <subcellularLocation>
        <location evidence="1">Cell membrane</location>
        <topology evidence="1">Multi-pass membrane protein</topology>
    </subcellularLocation>
</comment>
<dbReference type="CDD" id="cd17336">
    <property type="entry name" value="MFS_SLCO_OATP"/>
    <property type="match status" value="1"/>
</dbReference>
<feature type="transmembrane region" description="Helical" evidence="8">
    <location>
        <begin position="477"/>
        <end position="497"/>
    </location>
</feature>
<dbReference type="PANTHER" id="PTHR11388">
    <property type="entry name" value="ORGANIC ANION TRANSPORTER"/>
    <property type="match status" value="1"/>
</dbReference>
<feature type="transmembrane region" description="Helical" evidence="8">
    <location>
        <begin position="113"/>
        <end position="132"/>
    </location>
</feature>
<feature type="transmembrane region" description="Helical" evidence="8">
    <location>
        <begin position="454"/>
        <end position="471"/>
    </location>
</feature>
<feature type="transmembrane region" description="Helical" evidence="8">
    <location>
        <begin position="275"/>
        <end position="295"/>
    </location>
</feature>
<evidence type="ECO:0000313" key="10">
    <source>
        <dbReference type="EMBL" id="KAL1129042.1"/>
    </source>
</evidence>
<dbReference type="PROSITE" id="PS51465">
    <property type="entry name" value="KAZAL_2"/>
    <property type="match status" value="1"/>
</dbReference>
<protein>
    <recommendedName>
        <fullName evidence="9">Kazal-like domain-containing protein</fullName>
    </recommendedName>
</protein>
<comment type="similarity">
    <text evidence="2">Belongs to the organo anion transporter (TC 2.A.60) family.</text>
</comment>
<feature type="transmembrane region" description="Helical" evidence="8">
    <location>
        <begin position="72"/>
        <end position="93"/>
    </location>
</feature>
<dbReference type="SUPFAM" id="SSF103473">
    <property type="entry name" value="MFS general substrate transporter"/>
    <property type="match status" value="2"/>
</dbReference>
<evidence type="ECO:0000259" key="9">
    <source>
        <dbReference type="PROSITE" id="PS51465"/>
    </source>
</evidence>
<evidence type="ECO:0000256" key="7">
    <source>
        <dbReference type="ARBA" id="ARBA00023157"/>
    </source>
</evidence>
<feature type="transmembrane region" description="Helical" evidence="8">
    <location>
        <begin position="232"/>
        <end position="253"/>
    </location>
</feature>
<dbReference type="SUPFAM" id="SSF100895">
    <property type="entry name" value="Kazal-type serine protease inhibitors"/>
    <property type="match status" value="1"/>
</dbReference>